<evidence type="ECO:0000259" key="3">
    <source>
        <dbReference type="Pfam" id="PF10033"/>
    </source>
</evidence>
<feature type="compositionally biased region" description="Gly residues" evidence="2">
    <location>
        <begin position="172"/>
        <end position="182"/>
    </location>
</feature>
<dbReference type="EMBL" id="CM026427">
    <property type="protein sequence ID" value="KAG0569717.1"/>
    <property type="molecule type" value="Genomic_DNA"/>
</dbReference>
<keyword evidence="5" id="KW-1185">Reference proteome</keyword>
<name>A0A8T0HGF3_CERPU</name>
<feature type="region of interest" description="Disordered" evidence="2">
    <location>
        <begin position="1"/>
        <end position="25"/>
    </location>
</feature>
<dbReference type="GO" id="GO:0034497">
    <property type="term" value="P:protein localization to phagophore assembly site"/>
    <property type="evidence" value="ECO:0007669"/>
    <property type="project" value="TreeGrafter"/>
</dbReference>
<dbReference type="GO" id="GO:0034727">
    <property type="term" value="P:piecemeal microautophagy of the nucleus"/>
    <property type="evidence" value="ECO:0007669"/>
    <property type="project" value="TreeGrafter"/>
</dbReference>
<feature type="compositionally biased region" description="Polar residues" evidence="2">
    <location>
        <begin position="406"/>
        <end position="418"/>
    </location>
</feature>
<comment type="caution">
    <text evidence="4">The sequence shown here is derived from an EMBL/GenBank/DDBJ whole genome shotgun (WGS) entry which is preliminary data.</text>
</comment>
<dbReference type="GO" id="GO:0000423">
    <property type="term" value="P:mitophagy"/>
    <property type="evidence" value="ECO:0007669"/>
    <property type="project" value="TreeGrafter"/>
</dbReference>
<dbReference type="InterPro" id="IPR040182">
    <property type="entry name" value="ATG13"/>
</dbReference>
<feature type="region of interest" description="Disordered" evidence="2">
    <location>
        <begin position="339"/>
        <end position="513"/>
    </location>
</feature>
<dbReference type="InterPro" id="IPR036570">
    <property type="entry name" value="HORMA_dom_sf"/>
</dbReference>
<feature type="domain" description="Autophagy-related protein 13 N-terminal" evidence="3">
    <location>
        <begin position="109"/>
        <end position="279"/>
    </location>
</feature>
<feature type="compositionally biased region" description="Pro residues" evidence="2">
    <location>
        <begin position="446"/>
        <end position="456"/>
    </location>
</feature>
<organism evidence="4 5">
    <name type="scientific">Ceratodon purpureus</name>
    <name type="common">Fire moss</name>
    <name type="synonym">Dicranum purpureum</name>
    <dbReference type="NCBI Taxonomy" id="3225"/>
    <lineage>
        <taxon>Eukaryota</taxon>
        <taxon>Viridiplantae</taxon>
        <taxon>Streptophyta</taxon>
        <taxon>Embryophyta</taxon>
        <taxon>Bryophyta</taxon>
        <taxon>Bryophytina</taxon>
        <taxon>Bryopsida</taxon>
        <taxon>Dicranidae</taxon>
        <taxon>Pseudoditrichales</taxon>
        <taxon>Ditrichaceae</taxon>
        <taxon>Ceratodon</taxon>
    </lineage>
</organism>
<feature type="region of interest" description="Disordered" evidence="2">
    <location>
        <begin position="154"/>
        <end position="184"/>
    </location>
</feature>
<dbReference type="Pfam" id="PF10033">
    <property type="entry name" value="ATG13"/>
    <property type="match status" value="1"/>
</dbReference>
<dbReference type="GO" id="GO:1990316">
    <property type="term" value="C:Atg1/ULK1 kinase complex"/>
    <property type="evidence" value="ECO:0007669"/>
    <property type="project" value="InterPro"/>
</dbReference>
<evidence type="ECO:0000256" key="2">
    <source>
        <dbReference type="SAM" id="MobiDB-lite"/>
    </source>
</evidence>
<dbReference type="Gene3D" id="3.30.900.10">
    <property type="entry name" value="HORMA domain"/>
    <property type="match status" value="1"/>
</dbReference>
<feature type="region of interest" description="Disordered" evidence="2">
    <location>
        <begin position="68"/>
        <end position="105"/>
    </location>
</feature>
<feature type="region of interest" description="Disordered" evidence="2">
    <location>
        <begin position="622"/>
        <end position="648"/>
    </location>
</feature>
<accession>A0A8T0HGF3</accession>
<feature type="compositionally biased region" description="Low complexity" evidence="2">
    <location>
        <begin position="366"/>
        <end position="376"/>
    </location>
</feature>
<reference evidence="4 5" key="1">
    <citation type="submission" date="2020-06" db="EMBL/GenBank/DDBJ databases">
        <title>WGS assembly of Ceratodon purpureus strain R40.</title>
        <authorList>
            <person name="Carey S.B."/>
            <person name="Jenkins J."/>
            <person name="Shu S."/>
            <person name="Lovell J.T."/>
            <person name="Sreedasyam A."/>
            <person name="Maumus F."/>
            <person name="Tiley G.P."/>
            <person name="Fernandez-Pozo N."/>
            <person name="Barry K."/>
            <person name="Chen C."/>
            <person name="Wang M."/>
            <person name="Lipzen A."/>
            <person name="Daum C."/>
            <person name="Saski C.A."/>
            <person name="Payton A.C."/>
            <person name="Mcbreen J.C."/>
            <person name="Conrad R.E."/>
            <person name="Kollar L.M."/>
            <person name="Olsson S."/>
            <person name="Huttunen S."/>
            <person name="Landis J.B."/>
            <person name="Wickett N.J."/>
            <person name="Johnson M.G."/>
            <person name="Rensing S.A."/>
            <person name="Grimwood J."/>
            <person name="Schmutz J."/>
            <person name="Mcdaniel S.F."/>
        </authorList>
    </citation>
    <scope>NUCLEOTIDE SEQUENCE [LARGE SCALE GENOMIC DNA]</scope>
    <source>
        <strain evidence="4 5">R40</strain>
    </source>
</reference>
<evidence type="ECO:0000313" key="4">
    <source>
        <dbReference type="EMBL" id="KAG0569717.1"/>
    </source>
</evidence>
<evidence type="ECO:0000313" key="5">
    <source>
        <dbReference type="Proteomes" id="UP000822688"/>
    </source>
</evidence>
<proteinExistence type="predicted"/>
<evidence type="ECO:0000256" key="1">
    <source>
        <dbReference type="ARBA" id="ARBA00023006"/>
    </source>
</evidence>
<gene>
    <name evidence="4" type="ORF">KC19_6G110900</name>
</gene>
<dbReference type="PANTHER" id="PTHR13430">
    <property type="match status" value="1"/>
</dbReference>
<dbReference type="Proteomes" id="UP000822688">
    <property type="component" value="Chromosome 6"/>
</dbReference>
<dbReference type="InterPro" id="IPR018731">
    <property type="entry name" value="Atg13_N"/>
</dbReference>
<feature type="region of interest" description="Disordered" evidence="2">
    <location>
        <begin position="694"/>
        <end position="758"/>
    </location>
</feature>
<dbReference type="GO" id="GO:0005829">
    <property type="term" value="C:cytosol"/>
    <property type="evidence" value="ECO:0007669"/>
    <property type="project" value="TreeGrafter"/>
</dbReference>
<protein>
    <recommendedName>
        <fullName evidence="3">Autophagy-related protein 13 N-terminal domain-containing protein</fullName>
    </recommendedName>
</protein>
<dbReference type="PANTHER" id="PTHR13430:SF4">
    <property type="entry name" value="AUTOPHAGY-RELATED PROTEIN 13"/>
    <property type="match status" value="1"/>
</dbReference>
<dbReference type="GO" id="GO:0000407">
    <property type="term" value="C:phagophore assembly site"/>
    <property type="evidence" value="ECO:0007669"/>
    <property type="project" value="TreeGrafter"/>
</dbReference>
<feature type="compositionally biased region" description="Gly residues" evidence="2">
    <location>
        <begin position="154"/>
        <end position="163"/>
    </location>
</feature>
<keyword evidence="1" id="KW-0072">Autophagy</keyword>
<feature type="compositionally biased region" description="Polar residues" evidence="2">
    <location>
        <begin position="86"/>
        <end position="96"/>
    </location>
</feature>
<sequence>MGGRACTITWGGVGEGEGEGEEGRRTSGSIWRWRARRRSGRAWSRGGGGRARSRWWWRSCCTSRMGRWRGEGEGEGGQGGLERQRSFGNRWSSSPQRVADLKGESWEEGESFASGGVSRTLLERWVVHYERTKKGSWLGFGPVLAKQNVAGAGEMSGSGGAGAGTEEEREGAGLGRGGGGASSSGLPANHVLERPVVYKRTVIMLRSLYCLVRTLPAFRLFKLANYSSHSRSFSLSYTVSSAPSAMSEQDEGAMIKCNLTPIETQWGRLCISSVYRNATAVTALEVTPRILPRIIPDYVGSPTTDPLRRFTSVGSLPSAGLSGRHGVYVVPLPGSVPNSPSGAFGRRHSWSGGINKVQPQPPSLPISPSYKSSSPSPSHPSHDFQNSPPKTPHFFHHSSSPSGTHIPSNLSPRNSPLQRQFVPPPSYHHPHNDSQPIPIHTRRSPPFSPSPSPSPPQHGYNQQDSRLRSSSAPVTIPRPTNINRPLASARVPPDVDHRSRIPLPPPSPQTRPMELPRAISFNSRLHSGSGGHVSNLSLDSKIAGRSADSSGLVSPQSRFRGHQAYAEDQVDDLGLSGIKRSVYSPPGLVLGGFRAASKVSSHNHEDPEEVNLECPFAPDNDEAEDYRSRVGSPGVRLKVPDSPDFQGGTPGSAVGALVRILKGAAPLRQQSAPPAFADLPVPRMGSGPSSPVGIAGQYKNSPPKPNSLGAHNIMRGRPSDLRHAPSLEGNGRAEPPFAGGIGSPPSIGVRQASSKSAADALEELRQYREMRDFLVRQSGGNSGPSHQAVKRV</sequence>
<feature type="compositionally biased region" description="Polar residues" evidence="2">
    <location>
        <begin position="459"/>
        <end position="483"/>
    </location>
</feature>
<dbReference type="AlphaFoldDB" id="A0A8T0HGF3"/>
<feature type="region of interest" description="Disordered" evidence="2">
    <location>
        <begin position="772"/>
        <end position="792"/>
    </location>
</feature>